<sequence>ASGGTLAPGNSIGTLNVANITINAGSTYTVELNDGGFVAGTNSDLLNATGTATINGGNVHVTPVNGTDDGSTYTVGGVYTIITAGTAVTGTFDTLTDDYAFLNFALGYDANNVFLTSSL</sequence>
<dbReference type="AlphaFoldDB" id="A0A2S9III6"/>
<feature type="non-terminal residue" evidence="1">
    <location>
        <position position="1"/>
    </location>
</feature>
<protein>
    <submittedName>
        <fullName evidence="1">Autotransporter outer membrane beta-barrel domain-containing protein</fullName>
    </submittedName>
</protein>
<evidence type="ECO:0000313" key="2">
    <source>
        <dbReference type="Proteomes" id="UP000239434"/>
    </source>
</evidence>
<name>A0A2S9III6_9HYPH</name>
<dbReference type="Proteomes" id="UP000239434">
    <property type="component" value="Unassembled WGS sequence"/>
</dbReference>
<reference evidence="1 2" key="1">
    <citation type="submission" date="2018-02" db="EMBL/GenBank/DDBJ databases">
        <title>The draft genome of Phyllobacterium sp. 1N-3.</title>
        <authorList>
            <person name="Liu L."/>
            <person name="Li L."/>
            <person name="Zhang X."/>
            <person name="Wang T."/>
            <person name="Liang L."/>
        </authorList>
    </citation>
    <scope>NUCLEOTIDE SEQUENCE [LARGE SCALE GENOMIC DNA]</scope>
    <source>
        <strain evidence="1 2">1N-3</strain>
    </source>
</reference>
<accession>A0A2S9III6</accession>
<keyword evidence="2" id="KW-1185">Reference proteome</keyword>
<proteinExistence type="predicted"/>
<evidence type="ECO:0000313" key="1">
    <source>
        <dbReference type="EMBL" id="PRD40341.1"/>
    </source>
</evidence>
<comment type="caution">
    <text evidence="1">The sequence shown here is derived from an EMBL/GenBank/DDBJ whole genome shotgun (WGS) entry which is preliminary data.</text>
</comment>
<organism evidence="1 2">
    <name type="scientific">Phyllobacterium phragmitis</name>
    <dbReference type="NCBI Taxonomy" id="2670329"/>
    <lineage>
        <taxon>Bacteria</taxon>
        <taxon>Pseudomonadati</taxon>
        <taxon>Pseudomonadota</taxon>
        <taxon>Alphaproteobacteria</taxon>
        <taxon>Hyphomicrobiales</taxon>
        <taxon>Phyllobacteriaceae</taxon>
        <taxon>Phyllobacterium</taxon>
    </lineage>
</organism>
<dbReference type="EMBL" id="PVBR01000108">
    <property type="protein sequence ID" value="PRD40341.1"/>
    <property type="molecule type" value="Genomic_DNA"/>
</dbReference>
<gene>
    <name evidence="1" type="ORF">C5748_27555</name>
</gene>
<feature type="non-terminal residue" evidence="1">
    <location>
        <position position="119"/>
    </location>
</feature>